<comment type="caution">
    <text evidence="7">The sequence shown here is derived from an EMBL/GenBank/DDBJ whole genome shotgun (WGS) entry which is preliminary data.</text>
</comment>
<evidence type="ECO:0000256" key="3">
    <source>
        <dbReference type="ARBA" id="ARBA00022777"/>
    </source>
</evidence>
<evidence type="ECO:0000259" key="6">
    <source>
        <dbReference type="Pfam" id="PF07714"/>
    </source>
</evidence>
<dbReference type="GO" id="GO:0005524">
    <property type="term" value="F:ATP binding"/>
    <property type="evidence" value="ECO:0007669"/>
    <property type="project" value="UniProtKB-KW"/>
</dbReference>
<keyword evidence="3" id="KW-0418">Kinase</keyword>
<feature type="domain" description="Serine-threonine/tyrosine-protein kinase catalytic" evidence="6">
    <location>
        <begin position="104"/>
        <end position="150"/>
    </location>
</feature>
<dbReference type="SUPFAM" id="SSF56112">
    <property type="entry name" value="Protein kinase-like (PK-like)"/>
    <property type="match status" value="1"/>
</dbReference>
<evidence type="ECO:0000256" key="2">
    <source>
        <dbReference type="ARBA" id="ARBA00022741"/>
    </source>
</evidence>
<sequence length="190" mass="20577">MRRVLRRRCLAPPRRQRRTRHPRRLVRYESAAFFDQATLPGNTQVCNGSAVADGGFADAARGLVGDLAAAVPRSPGLAAAAQSVETVGEGGCAQFLELAARTSTGRSWLRGYTAPEYAIHGQLSEKVDTYSFGVVILEILSGRKSNDARLEPNSQYLAWAGSDAKLTKNRRKGNGAEMMESKLGQRGISQ</sequence>
<protein>
    <recommendedName>
        <fullName evidence="6">Serine-threonine/tyrosine-protein kinase catalytic domain-containing protein</fullName>
    </recommendedName>
</protein>
<keyword evidence="2" id="KW-0547">Nucleotide-binding</keyword>
<dbReference type="InterPro" id="IPR052059">
    <property type="entry name" value="CR_Ser/Thr_kinase"/>
</dbReference>
<keyword evidence="1" id="KW-0808">Transferase</keyword>
<dbReference type="Pfam" id="PF07714">
    <property type="entry name" value="PK_Tyr_Ser-Thr"/>
    <property type="match status" value="1"/>
</dbReference>
<dbReference type="PANTHER" id="PTHR47973">
    <property type="entry name" value="CYSTEINE-RICH RECEPTOR-LIKE PROTEIN KINASE 3"/>
    <property type="match status" value="1"/>
</dbReference>
<evidence type="ECO:0000313" key="7">
    <source>
        <dbReference type="EMBL" id="KAF0930261.1"/>
    </source>
</evidence>
<dbReference type="GO" id="GO:0004672">
    <property type="term" value="F:protein kinase activity"/>
    <property type="evidence" value="ECO:0007669"/>
    <property type="project" value="InterPro"/>
</dbReference>
<accession>A0A6G1F065</accession>
<reference evidence="7 8" key="1">
    <citation type="submission" date="2019-11" db="EMBL/GenBank/DDBJ databases">
        <title>Whole genome sequence of Oryza granulata.</title>
        <authorList>
            <person name="Li W."/>
        </authorList>
    </citation>
    <scope>NUCLEOTIDE SEQUENCE [LARGE SCALE GENOMIC DNA]</scope>
    <source>
        <strain evidence="8">cv. Menghai</strain>
        <tissue evidence="7">Leaf</tissue>
    </source>
</reference>
<name>A0A6G1F065_9ORYZ</name>
<dbReference type="EMBL" id="SPHZ02000002">
    <property type="protein sequence ID" value="KAF0930261.1"/>
    <property type="molecule type" value="Genomic_DNA"/>
</dbReference>
<organism evidence="7 8">
    <name type="scientific">Oryza meyeriana var. granulata</name>
    <dbReference type="NCBI Taxonomy" id="110450"/>
    <lineage>
        <taxon>Eukaryota</taxon>
        <taxon>Viridiplantae</taxon>
        <taxon>Streptophyta</taxon>
        <taxon>Embryophyta</taxon>
        <taxon>Tracheophyta</taxon>
        <taxon>Spermatophyta</taxon>
        <taxon>Magnoliopsida</taxon>
        <taxon>Liliopsida</taxon>
        <taxon>Poales</taxon>
        <taxon>Poaceae</taxon>
        <taxon>BOP clade</taxon>
        <taxon>Oryzoideae</taxon>
        <taxon>Oryzeae</taxon>
        <taxon>Oryzinae</taxon>
        <taxon>Oryza</taxon>
        <taxon>Oryza meyeriana</taxon>
    </lineage>
</organism>
<evidence type="ECO:0000256" key="5">
    <source>
        <dbReference type="SAM" id="MobiDB-lite"/>
    </source>
</evidence>
<feature type="region of interest" description="Disordered" evidence="5">
    <location>
        <begin position="169"/>
        <end position="190"/>
    </location>
</feature>
<dbReference type="InterPro" id="IPR001245">
    <property type="entry name" value="Ser-Thr/Tyr_kinase_cat_dom"/>
</dbReference>
<dbReference type="InterPro" id="IPR011009">
    <property type="entry name" value="Kinase-like_dom_sf"/>
</dbReference>
<gene>
    <name evidence="7" type="ORF">E2562_030901</name>
</gene>
<dbReference type="Proteomes" id="UP000479710">
    <property type="component" value="Unassembled WGS sequence"/>
</dbReference>
<evidence type="ECO:0000313" key="8">
    <source>
        <dbReference type="Proteomes" id="UP000479710"/>
    </source>
</evidence>
<keyword evidence="8" id="KW-1185">Reference proteome</keyword>
<proteinExistence type="predicted"/>
<evidence type="ECO:0000256" key="1">
    <source>
        <dbReference type="ARBA" id="ARBA00022679"/>
    </source>
</evidence>
<dbReference type="AlphaFoldDB" id="A0A6G1F065"/>
<dbReference type="Gene3D" id="1.10.510.10">
    <property type="entry name" value="Transferase(Phosphotransferase) domain 1"/>
    <property type="match status" value="1"/>
</dbReference>
<dbReference type="OrthoDB" id="4062651at2759"/>
<keyword evidence="4" id="KW-0067">ATP-binding</keyword>
<evidence type="ECO:0000256" key="4">
    <source>
        <dbReference type="ARBA" id="ARBA00022840"/>
    </source>
</evidence>